<reference evidence="3" key="1">
    <citation type="journal article" date="2019" name="Int. J. Syst. Evol. Microbiol.">
        <title>The Global Catalogue of Microorganisms (GCM) 10K type strain sequencing project: providing services to taxonomists for standard genome sequencing and annotation.</title>
        <authorList>
            <consortium name="The Broad Institute Genomics Platform"/>
            <consortium name="The Broad Institute Genome Sequencing Center for Infectious Disease"/>
            <person name="Wu L."/>
            <person name="Ma J."/>
        </authorList>
    </citation>
    <scope>NUCLEOTIDE SEQUENCE [LARGE SCALE GENOMIC DNA]</scope>
    <source>
        <strain evidence="3">CCUG 52478</strain>
    </source>
</reference>
<proteinExistence type="predicted"/>
<keyword evidence="3" id="KW-1185">Reference proteome</keyword>
<evidence type="ECO:0000313" key="2">
    <source>
        <dbReference type="EMBL" id="MFD1248499.1"/>
    </source>
</evidence>
<name>A0ABW3W021_9ACTN</name>
<feature type="region of interest" description="Disordered" evidence="1">
    <location>
        <begin position="32"/>
        <end position="122"/>
    </location>
</feature>
<organism evidence="2 3">
    <name type="scientific">Nocardioides ginsengisoli</name>
    <dbReference type="NCBI Taxonomy" id="363868"/>
    <lineage>
        <taxon>Bacteria</taxon>
        <taxon>Bacillati</taxon>
        <taxon>Actinomycetota</taxon>
        <taxon>Actinomycetes</taxon>
        <taxon>Propionibacteriales</taxon>
        <taxon>Nocardioidaceae</taxon>
        <taxon>Nocardioides</taxon>
    </lineage>
</organism>
<evidence type="ECO:0000256" key="1">
    <source>
        <dbReference type="SAM" id="MobiDB-lite"/>
    </source>
</evidence>
<gene>
    <name evidence="2" type="ORF">ACFQ3F_11940</name>
</gene>
<dbReference type="EMBL" id="JBHTLX010000016">
    <property type="protein sequence ID" value="MFD1248499.1"/>
    <property type="molecule type" value="Genomic_DNA"/>
</dbReference>
<sequence>MKHADLLAALADEAARFHARRAAADAAITARESRSAAGSEALSALFEAPAERDHQEQTAAPASAPPVPSGERDWTSTDAAIEAARAAATPTADPASAASSEPGTDAALLAMLNPAPEGETRP</sequence>
<dbReference type="RefSeq" id="WP_367918010.1">
    <property type="nucleotide sequence ID" value="NZ_BAABAC010000006.1"/>
</dbReference>
<accession>A0ABW3W021</accession>
<dbReference type="Proteomes" id="UP001597229">
    <property type="component" value="Unassembled WGS sequence"/>
</dbReference>
<feature type="compositionally biased region" description="Low complexity" evidence="1">
    <location>
        <begin position="76"/>
        <end position="101"/>
    </location>
</feature>
<protein>
    <submittedName>
        <fullName evidence="2">Uncharacterized protein</fullName>
    </submittedName>
</protein>
<comment type="caution">
    <text evidence="2">The sequence shown here is derived from an EMBL/GenBank/DDBJ whole genome shotgun (WGS) entry which is preliminary data.</text>
</comment>
<evidence type="ECO:0000313" key="3">
    <source>
        <dbReference type="Proteomes" id="UP001597229"/>
    </source>
</evidence>
<feature type="compositionally biased region" description="Low complexity" evidence="1">
    <location>
        <begin position="32"/>
        <end position="48"/>
    </location>
</feature>